<dbReference type="Pfam" id="PF00017">
    <property type="entry name" value="SH2"/>
    <property type="match status" value="1"/>
</dbReference>
<dbReference type="EMBL" id="CADEPI010000108">
    <property type="protein sequence ID" value="CAB3375185.1"/>
    <property type="molecule type" value="Genomic_DNA"/>
</dbReference>
<feature type="transmembrane region" description="Helical" evidence="11">
    <location>
        <begin position="627"/>
        <end position="647"/>
    </location>
</feature>
<keyword evidence="6 11" id="KW-0472">Membrane</keyword>
<comment type="subcellular location">
    <subcellularLocation>
        <location evidence="1">Membrane</location>
        <topology evidence="1">Multi-pass membrane protein</topology>
    </subcellularLocation>
</comment>
<evidence type="ECO:0000256" key="1">
    <source>
        <dbReference type="ARBA" id="ARBA00004141"/>
    </source>
</evidence>
<keyword evidence="5" id="KW-0297">G-protein coupled receptor</keyword>
<dbReference type="Gene3D" id="3.30.505.10">
    <property type="entry name" value="SH2 domain"/>
    <property type="match status" value="1"/>
</dbReference>
<proteinExistence type="inferred from homology"/>
<evidence type="ECO:0008006" key="16">
    <source>
        <dbReference type="Google" id="ProtNLM"/>
    </source>
</evidence>
<evidence type="ECO:0000313" key="14">
    <source>
        <dbReference type="EMBL" id="CAB3375185.1"/>
    </source>
</evidence>
<dbReference type="PROSITE" id="PS50262">
    <property type="entry name" value="G_PROTEIN_RECEP_F1_2"/>
    <property type="match status" value="1"/>
</dbReference>
<dbReference type="Gene3D" id="1.10.150.50">
    <property type="entry name" value="Transcription Factor, Ets-1"/>
    <property type="match status" value="1"/>
</dbReference>
<keyword evidence="4 11" id="KW-1133">Transmembrane helix</keyword>
<keyword evidence="8" id="KW-0807">Transducer</keyword>
<protein>
    <recommendedName>
        <fullName evidence="16">SH2 domain-containing protein</fullName>
    </recommendedName>
</protein>
<evidence type="ECO:0000256" key="2">
    <source>
        <dbReference type="ARBA" id="ARBA00010663"/>
    </source>
</evidence>
<dbReference type="PANTHER" id="PTHR24243">
    <property type="entry name" value="G-PROTEIN COUPLED RECEPTOR"/>
    <property type="match status" value="1"/>
</dbReference>
<dbReference type="SUPFAM" id="SSF81321">
    <property type="entry name" value="Family A G protein-coupled receptor-like"/>
    <property type="match status" value="1"/>
</dbReference>
<evidence type="ECO:0000256" key="6">
    <source>
        <dbReference type="ARBA" id="ARBA00023136"/>
    </source>
</evidence>
<keyword evidence="3 11" id="KW-0812">Transmembrane</keyword>
<comment type="similarity">
    <text evidence="2">Belongs to the G-protein coupled receptor 1 family.</text>
</comment>
<evidence type="ECO:0000256" key="3">
    <source>
        <dbReference type="ARBA" id="ARBA00022692"/>
    </source>
</evidence>
<dbReference type="SUPFAM" id="SSF55550">
    <property type="entry name" value="SH2 domain"/>
    <property type="match status" value="1"/>
</dbReference>
<evidence type="ECO:0000256" key="7">
    <source>
        <dbReference type="ARBA" id="ARBA00023170"/>
    </source>
</evidence>
<dbReference type="InterPro" id="IPR013761">
    <property type="entry name" value="SAM/pointed_sf"/>
</dbReference>
<feature type="region of interest" description="Disordered" evidence="10">
    <location>
        <begin position="114"/>
        <end position="140"/>
    </location>
</feature>
<feature type="transmembrane region" description="Helical" evidence="11">
    <location>
        <begin position="853"/>
        <end position="877"/>
    </location>
</feature>
<feature type="region of interest" description="Disordered" evidence="10">
    <location>
        <begin position="288"/>
        <end position="308"/>
    </location>
</feature>
<feature type="compositionally biased region" description="Acidic residues" evidence="10">
    <location>
        <begin position="168"/>
        <end position="186"/>
    </location>
</feature>
<feature type="region of interest" description="Disordered" evidence="10">
    <location>
        <begin position="156"/>
        <end position="186"/>
    </location>
</feature>
<dbReference type="InterPro" id="IPR000980">
    <property type="entry name" value="SH2"/>
</dbReference>
<accession>A0A8S1D128</accession>
<dbReference type="PROSITE" id="PS50001">
    <property type="entry name" value="SH2"/>
    <property type="match status" value="1"/>
</dbReference>
<dbReference type="InterPro" id="IPR017452">
    <property type="entry name" value="GPCR_Rhodpsn_7TM"/>
</dbReference>
<evidence type="ECO:0000256" key="5">
    <source>
        <dbReference type="ARBA" id="ARBA00023040"/>
    </source>
</evidence>
<dbReference type="PRINTS" id="PR00237">
    <property type="entry name" value="GPCRRHODOPSN"/>
</dbReference>
<evidence type="ECO:0000256" key="9">
    <source>
        <dbReference type="PROSITE-ProRule" id="PRU00191"/>
    </source>
</evidence>
<dbReference type="Proteomes" id="UP000494165">
    <property type="component" value="Unassembled WGS sequence"/>
</dbReference>
<gene>
    <name evidence="14" type="ORF">CLODIP_2_CD12939</name>
</gene>
<comment type="caution">
    <text evidence="14">The sequence shown here is derived from an EMBL/GenBank/DDBJ whole genome shotgun (WGS) entry which is preliminary data.</text>
</comment>
<dbReference type="OrthoDB" id="9990906at2759"/>
<dbReference type="GO" id="GO:0004930">
    <property type="term" value="F:G protein-coupled receptor activity"/>
    <property type="evidence" value="ECO:0007669"/>
    <property type="project" value="UniProtKB-KW"/>
</dbReference>
<keyword evidence="9" id="KW-0727">SH2 domain</keyword>
<evidence type="ECO:0000256" key="10">
    <source>
        <dbReference type="SAM" id="MobiDB-lite"/>
    </source>
</evidence>
<reference evidence="14 15" key="1">
    <citation type="submission" date="2020-04" db="EMBL/GenBank/DDBJ databases">
        <authorList>
            <person name="Alioto T."/>
            <person name="Alioto T."/>
            <person name="Gomez Garrido J."/>
        </authorList>
    </citation>
    <scope>NUCLEOTIDE SEQUENCE [LARGE SCALE GENOMIC DNA]</scope>
</reference>
<name>A0A8S1D128_9INSE</name>
<evidence type="ECO:0000259" key="12">
    <source>
        <dbReference type="PROSITE" id="PS50001"/>
    </source>
</evidence>
<evidence type="ECO:0000256" key="8">
    <source>
        <dbReference type="ARBA" id="ARBA00023224"/>
    </source>
</evidence>
<evidence type="ECO:0000313" key="15">
    <source>
        <dbReference type="Proteomes" id="UP000494165"/>
    </source>
</evidence>
<dbReference type="GO" id="GO:0005886">
    <property type="term" value="C:plasma membrane"/>
    <property type="evidence" value="ECO:0007669"/>
    <property type="project" value="TreeGrafter"/>
</dbReference>
<keyword evidence="7" id="KW-0675">Receptor</keyword>
<dbReference type="AlphaFoldDB" id="A0A8S1D128"/>
<dbReference type="Gene3D" id="1.20.1070.10">
    <property type="entry name" value="Rhodopsin 7-helix transmembrane proteins"/>
    <property type="match status" value="1"/>
</dbReference>
<evidence type="ECO:0000256" key="4">
    <source>
        <dbReference type="ARBA" id="ARBA00022989"/>
    </source>
</evidence>
<feature type="transmembrane region" description="Helical" evidence="11">
    <location>
        <begin position="595"/>
        <end position="615"/>
    </location>
</feature>
<dbReference type="PANTHER" id="PTHR24243:SF230">
    <property type="entry name" value="G-PROTEIN COUPLED RECEPTORS FAMILY 1 PROFILE DOMAIN-CONTAINING PROTEIN"/>
    <property type="match status" value="1"/>
</dbReference>
<feature type="domain" description="SH2" evidence="12">
    <location>
        <begin position="459"/>
        <end position="561"/>
    </location>
</feature>
<dbReference type="InterPro" id="IPR036860">
    <property type="entry name" value="SH2_dom_sf"/>
</dbReference>
<feature type="compositionally biased region" description="Polar residues" evidence="10">
    <location>
        <begin position="114"/>
        <end position="126"/>
    </location>
</feature>
<dbReference type="SMART" id="SM00252">
    <property type="entry name" value="SH2"/>
    <property type="match status" value="1"/>
</dbReference>
<dbReference type="InterPro" id="IPR000276">
    <property type="entry name" value="GPCR_Rhodpsn"/>
</dbReference>
<dbReference type="CDD" id="cd14978">
    <property type="entry name" value="7tmA_FMRFamide_R-like"/>
    <property type="match status" value="1"/>
</dbReference>
<feature type="transmembrane region" description="Helical" evidence="11">
    <location>
        <begin position="667"/>
        <end position="686"/>
    </location>
</feature>
<feature type="domain" description="G-protein coupled receptors family 1 profile" evidence="13">
    <location>
        <begin position="607"/>
        <end position="893"/>
    </location>
</feature>
<evidence type="ECO:0000259" key="13">
    <source>
        <dbReference type="PROSITE" id="PS50262"/>
    </source>
</evidence>
<organism evidence="14 15">
    <name type="scientific">Cloeon dipterum</name>
    <dbReference type="NCBI Taxonomy" id="197152"/>
    <lineage>
        <taxon>Eukaryota</taxon>
        <taxon>Metazoa</taxon>
        <taxon>Ecdysozoa</taxon>
        <taxon>Arthropoda</taxon>
        <taxon>Hexapoda</taxon>
        <taxon>Insecta</taxon>
        <taxon>Pterygota</taxon>
        <taxon>Palaeoptera</taxon>
        <taxon>Ephemeroptera</taxon>
        <taxon>Pisciforma</taxon>
        <taxon>Baetidae</taxon>
        <taxon>Cloeon</taxon>
    </lineage>
</organism>
<feature type="compositionally biased region" description="Low complexity" evidence="10">
    <location>
        <begin position="405"/>
        <end position="420"/>
    </location>
</feature>
<evidence type="ECO:0000256" key="11">
    <source>
        <dbReference type="SAM" id="Phobius"/>
    </source>
</evidence>
<feature type="transmembrane region" description="Helical" evidence="11">
    <location>
        <begin position="707"/>
        <end position="727"/>
    </location>
</feature>
<keyword evidence="15" id="KW-1185">Reference proteome</keyword>
<sequence length="893" mass="100313">MLQKQANLEPKQSVPLKKMAKGIYSVRAELTRRIAAWSGAEVVDFLQKNKLSDCCHAISSRGITGQSLLDSNDVSLSVLKKDIGMVKVRLLTQLINDLKETPEKYISADSCDCSTENTETVSQNMDTRSRKPPMPPPTYSYEDEEEVVYMNNDKELDNAHGSSQQQLYDDDEGDDDDDNGSWASDDFDEEVEYGNVETHSQHEDGYLLMNPISPSMQPQLPMRPSAMDPNKGKKNFEPLPLPPDMTLTGNIPPPEDDEDCDYLDPVNDINPEGVRKLSLSKLSGSNSFVEPMLPPRPGKKNSLPNRPYESHNFARINIRPEEDDDQIDYEEPIGLPMQPNLTNRKLPLPPTNDVVNRLELNDKSEDMMMPNGVKLIPLSNGLFGKQPRTLPLSKPIIMDSEKNVRTPSSSTSSPSISRSTKGQLNSPSQQRPLPELPSPVFKSQPKIAEGPNDAIEKARWFFQVDRKLANELLRECGFDGCFMIRNSSKEDAAFTLSVLHKSRLYHIQVRKRADDLYALGKAKKNEHAFPSVEGLVTFYGKEPLKLYTNGKPSGETLLKMAPRIYLYFWFTSTSNTNQINKAPTCNAFVVAVQTYFTPAIVFIGVFCNLLNVLVFTCTRLRSRSSSLYLASLAASDACFLFVLGLSWWSDNFGDAVFKKFGWCQLLLYLNVTSGFFSVWLAVAFTTERLVAVRFPLHRRYICTFSRAKIIILVILALSLLCSLYTIFTEGIEDPEKGFVCEMKPQAIRYLKGIFVADVVLSLVMPLVMITIMNTLVVQSLVRSRNQLKFNLTASSSNAETIIYSNDSSSRNMEPVELQDEKLHVSSNVLNHTSDVVQRCISSSKSVQRSVTNMMLLISISFLVLSTPSYIVRLLIIFSPKDEAEKTNLMFLLV</sequence>
<feature type="compositionally biased region" description="Polar residues" evidence="10">
    <location>
        <begin position="421"/>
        <end position="431"/>
    </location>
</feature>
<dbReference type="Pfam" id="PF00001">
    <property type="entry name" value="7tm_1"/>
    <property type="match status" value="1"/>
</dbReference>
<feature type="transmembrane region" description="Helical" evidence="11">
    <location>
        <begin position="758"/>
        <end position="781"/>
    </location>
</feature>
<feature type="region of interest" description="Disordered" evidence="10">
    <location>
        <begin position="394"/>
        <end position="447"/>
    </location>
</feature>